<comment type="similarity">
    <text evidence="1">Belongs to the cystatin family.</text>
</comment>
<dbReference type="CDD" id="cd00042">
    <property type="entry name" value="CY"/>
    <property type="match status" value="1"/>
</dbReference>
<reference evidence="8" key="1">
    <citation type="submission" date="2025-08" db="UniProtKB">
        <authorList>
            <consortium name="RefSeq"/>
        </authorList>
    </citation>
    <scope>IDENTIFICATION</scope>
    <source>
        <tissue evidence="8">Sperm</tissue>
    </source>
</reference>
<accession>A0AAJ7X2S2</accession>
<name>A0AAJ7X2S2_PETMA</name>
<dbReference type="Proteomes" id="UP001318040">
    <property type="component" value="Chromosome 29"/>
</dbReference>
<feature type="domain" description="Cystatin" evidence="6">
    <location>
        <begin position="26"/>
        <end position="135"/>
    </location>
</feature>
<dbReference type="Gene3D" id="3.10.450.10">
    <property type="match status" value="1"/>
</dbReference>
<gene>
    <name evidence="8" type="primary">LOC116947380</name>
</gene>
<evidence type="ECO:0000256" key="3">
    <source>
        <dbReference type="ARBA" id="ARBA00022704"/>
    </source>
</evidence>
<evidence type="ECO:0000256" key="2">
    <source>
        <dbReference type="ARBA" id="ARBA00022690"/>
    </source>
</evidence>
<dbReference type="AlphaFoldDB" id="A0AAJ7X2S2"/>
<dbReference type="SMART" id="SM00043">
    <property type="entry name" value="CY"/>
    <property type="match status" value="1"/>
</dbReference>
<sequence>MIPSARAVLLCVVASVVVVSVVRGERMVGGFQKLNRNNAEVQEIVAQAMQKLNDESDSPNWQKADRVVRAKSQIVSGVRYLITVKLRETYCPKSQSPDNCSTYNSVNAGKSLVCELDIWSQPWMDFLRVLKKCPQ</sequence>
<evidence type="ECO:0000259" key="6">
    <source>
        <dbReference type="SMART" id="SM00043"/>
    </source>
</evidence>
<keyword evidence="3" id="KW-0789">Thiol protease inhibitor</keyword>
<protein>
    <submittedName>
        <fullName evidence="8">Cystatin-C-like</fullName>
    </submittedName>
</protein>
<evidence type="ECO:0000256" key="1">
    <source>
        <dbReference type="ARBA" id="ARBA00009403"/>
    </source>
</evidence>
<dbReference type="GO" id="GO:0005615">
    <property type="term" value="C:extracellular space"/>
    <property type="evidence" value="ECO:0007669"/>
    <property type="project" value="TreeGrafter"/>
</dbReference>
<dbReference type="GO" id="GO:0005737">
    <property type="term" value="C:cytoplasm"/>
    <property type="evidence" value="ECO:0007669"/>
    <property type="project" value="TreeGrafter"/>
</dbReference>
<dbReference type="GO" id="GO:0004869">
    <property type="term" value="F:cysteine-type endopeptidase inhibitor activity"/>
    <property type="evidence" value="ECO:0007669"/>
    <property type="project" value="UniProtKB-KW"/>
</dbReference>
<dbReference type="InterPro" id="IPR000010">
    <property type="entry name" value="Cystatin_dom"/>
</dbReference>
<feature type="chain" id="PRO_5042568127" evidence="5">
    <location>
        <begin position="25"/>
        <end position="135"/>
    </location>
</feature>
<dbReference type="KEGG" id="pmrn:116947380"/>
<proteinExistence type="inferred from homology"/>
<evidence type="ECO:0000256" key="4">
    <source>
        <dbReference type="ARBA" id="ARBA00023157"/>
    </source>
</evidence>
<feature type="signal peptide" evidence="5">
    <location>
        <begin position="1"/>
        <end position="24"/>
    </location>
</feature>
<dbReference type="InterPro" id="IPR046350">
    <property type="entry name" value="Cystatin_sf"/>
</dbReference>
<evidence type="ECO:0000313" key="8">
    <source>
        <dbReference type="RefSeq" id="XP_032818932.1"/>
    </source>
</evidence>
<keyword evidence="2" id="KW-0646">Protease inhibitor</keyword>
<dbReference type="Pfam" id="PF00031">
    <property type="entry name" value="Cystatin"/>
    <property type="match status" value="1"/>
</dbReference>
<dbReference type="PANTHER" id="PTHR46186:SF2">
    <property type="entry name" value="CYSTATIN"/>
    <property type="match status" value="1"/>
</dbReference>
<dbReference type="GO" id="GO:0031982">
    <property type="term" value="C:vesicle"/>
    <property type="evidence" value="ECO:0007669"/>
    <property type="project" value="TreeGrafter"/>
</dbReference>
<dbReference type="RefSeq" id="XP_032818932.1">
    <property type="nucleotide sequence ID" value="XM_032963041.1"/>
</dbReference>
<evidence type="ECO:0000256" key="5">
    <source>
        <dbReference type="SAM" id="SignalP"/>
    </source>
</evidence>
<dbReference type="PANTHER" id="PTHR46186">
    <property type="entry name" value="CYSTATIN"/>
    <property type="match status" value="1"/>
</dbReference>
<dbReference type="FunFam" id="3.10.450.10:FF:000004">
    <property type="entry name" value="Cystatin C"/>
    <property type="match status" value="1"/>
</dbReference>
<keyword evidence="4" id="KW-1015">Disulfide bond</keyword>
<dbReference type="SUPFAM" id="SSF54403">
    <property type="entry name" value="Cystatin/monellin"/>
    <property type="match status" value="1"/>
</dbReference>
<keyword evidence="5" id="KW-0732">Signal</keyword>
<evidence type="ECO:0000313" key="7">
    <source>
        <dbReference type="Proteomes" id="UP001318040"/>
    </source>
</evidence>
<organism evidence="7 8">
    <name type="scientific">Petromyzon marinus</name>
    <name type="common">Sea lamprey</name>
    <dbReference type="NCBI Taxonomy" id="7757"/>
    <lineage>
        <taxon>Eukaryota</taxon>
        <taxon>Metazoa</taxon>
        <taxon>Chordata</taxon>
        <taxon>Craniata</taxon>
        <taxon>Vertebrata</taxon>
        <taxon>Cyclostomata</taxon>
        <taxon>Hyperoartia</taxon>
        <taxon>Petromyzontiformes</taxon>
        <taxon>Petromyzontidae</taxon>
        <taxon>Petromyzon</taxon>
    </lineage>
</organism>
<keyword evidence="7" id="KW-1185">Reference proteome</keyword>